<keyword evidence="11" id="KW-0539">Nucleus</keyword>
<evidence type="ECO:0000256" key="8">
    <source>
        <dbReference type="ARBA" id="ARBA00023054"/>
    </source>
</evidence>
<organism evidence="15 16">
    <name type="scientific">Wallemia mellicola</name>
    <dbReference type="NCBI Taxonomy" id="1708541"/>
    <lineage>
        <taxon>Eukaryota</taxon>
        <taxon>Fungi</taxon>
        <taxon>Dikarya</taxon>
        <taxon>Basidiomycota</taxon>
        <taxon>Wallemiomycotina</taxon>
        <taxon>Wallemiomycetes</taxon>
        <taxon>Wallemiales</taxon>
        <taxon>Wallemiaceae</taxon>
        <taxon>Wallemia</taxon>
    </lineage>
</organism>
<dbReference type="PANTHER" id="PTHR19306">
    <property type="entry name" value="STRUCTURAL MAINTENANCE OF CHROMOSOMES 5,6 SMC5, SMC6"/>
    <property type="match status" value="1"/>
</dbReference>
<dbReference type="GO" id="GO:0003684">
    <property type="term" value="F:damaged DNA binding"/>
    <property type="evidence" value="ECO:0007669"/>
    <property type="project" value="TreeGrafter"/>
</dbReference>
<feature type="coiled-coil region" evidence="12">
    <location>
        <begin position="694"/>
        <end position="792"/>
    </location>
</feature>
<feature type="coiled-coil region" evidence="12">
    <location>
        <begin position="324"/>
        <end position="506"/>
    </location>
</feature>
<evidence type="ECO:0000256" key="6">
    <source>
        <dbReference type="ARBA" id="ARBA00022763"/>
    </source>
</evidence>
<dbReference type="GO" id="GO:0051276">
    <property type="term" value="P:chromosome organization"/>
    <property type="evidence" value="ECO:0007669"/>
    <property type="project" value="InterPro"/>
</dbReference>
<dbReference type="SUPFAM" id="SSF75553">
    <property type="entry name" value="Smc hinge domain"/>
    <property type="match status" value="1"/>
</dbReference>
<evidence type="ECO:0000256" key="12">
    <source>
        <dbReference type="SAM" id="Coils"/>
    </source>
</evidence>
<reference evidence="15 16" key="1">
    <citation type="submission" date="2019-03" db="EMBL/GenBank/DDBJ databases">
        <title>Sequencing 25 genomes of Wallemia mellicola.</title>
        <authorList>
            <person name="Gostincar C."/>
        </authorList>
    </citation>
    <scope>NUCLEOTIDE SEQUENCE [LARGE SCALE GENOMIC DNA]</scope>
    <source>
        <strain evidence="15 16">EXF-6152</strain>
    </source>
</reference>
<dbReference type="GO" id="GO:0030915">
    <property type="term" value="C:Smc5-Smc6 complex"/>
    <property type="evidence" value="ECO:0007669"/>
    <property type="project" value="TreeGrafter"/>
</dbReference>
<dbReference type="Gene3D" id="3.40.50.300">
    <property type="entry name" value="P-loop containing nucleotide triphosphate hydrolases"/>
    <property type="match status" value="2"/>
</dbReference>
<evidence type="ECO:0000256" key="2">
    <source>
        <dbReference type="ARBA" id="ARBA00004286"/>
    </source>
</evidence>
<evidence type="ECO:0000256" key="10">
    <source>
        <dbReference type="ARBA" id="ARBA00023204"/>
    </source>
</evidence>
<dbReference type="EMBL" id="SPRC01000030">
    <property type="protein sequence ID" value="TIB77955.1"/>
    <property type="molecule type" value="Genomic_DNA"/>
</dbReference>
<evidence type="ECO:0000256" key="7">
    <source>
        <dbReference type="ARBA" id="ARBA00022840"/>
    </source>
</evidence>
<protein>
    <submittedName>
        <fullName evidence="15">P-loop containing nucleoside triphosphate hydrolase protein</fullName>
    </submittedName>
</protein>
<keyword evidence="5" id="KW-0547">Nucleotide-binding</keyword>
<dbReference type="AlphaFoldDB" id="A0A4T0M5D9"/>
<dbReference type="GO" id="GO:0000724">
    <property type="term" value="P:double-strand break repair via homologous recombination"/>
    <property type="evidence" value="ECO:0007669"/>
    <property type="project" value="TreeGrafter"/>
</dbReference>
<keyword evidence="7" id="KW-0067">ATP-binding</keyword>
<evidence type="ECO:0000256" key="4">
    <source>
        <dbReference type="ARBA" id="ARBA00022454"/>
    </source>
</evidence>
<dbReference type="SUPFAM" id="SSF52540">
    <property type="entry name" value="P-loop containing nucleoside triphosphate hydrolases"/>
    <property type="match status" value="1"/>
</dbReference>
<dbReference type="Proteomes" id="UP000310685">
    <property type="component" value="Unassembled WGS sequence"/>
</dbReference>
<dbReference type="GO" id="GO:0005524">
    <property type="term" value="F:ATP binding"/>
    <property type="evidence" value="ECO:0007669"/>
    <property type="project" value="UniProtKB-KW"/>
</dbReference>
<comment type="subcellular location">
    <subcellularLocation>
        <location evidence="2">Chromosome</location>
    </subcellularLocation>
    <subcellularLocation>
        <location evidence="1">Nucleus</location>
    </subcellularLocation>
</comment>
<dbReference type="GO" id="GO:0035861">
    <property type="term" value="C:site of double-strand break"/>
    <property type="evidence" value="ECO:0007669"/>
    <property type="project" value="TreeGrafter"/>
</dbReference>
<name>A0A4T0M5D9_9BASI</name>
<keyword evidence="8 12" id="KW-0175">Coiled coil</keyword>
<gene>
    <name evidence="15" type="ORF">E3Q22_02834</name>
</gene>
<keyword evidence="9" id="KW-0233">DNA recombination</keyword>
<evidence type="ECO:0000313" key="15">
    <source>
        <dbReference type="EMBL" id="TIB77955.1"/>
    </source>
</evidence>
<dbReference type="Pfam" id="PF02463">
    <property type="entry name" value="SMC_N"/>
    <property type="match status" value="1"/>
</dbReference>
<sequence length="1107" mass="126447">MKRLTHEGGSFIEEQESPRKKQAKVEPVEEDELGDEFEDDFDTTQIEMETEQIVRRKSTKGSVADAGIIQYVEVYNFMCHKYLACGYTIVGSASFNSLTVDLGPQLNFIIGHNGSGKSAILTAITLALGGRATATNRGSTLKSFIKSGQTSAQIVLKLKNEGTEAYKPSVYGSTIIVERTVKDNGNSLKLKSSSGKTVSTTRQELTAICDHFMIQVDNPMNVLSQDQARQFLSASHAKEKYEFFLKGTQLTQLSDEYQLISENISNARDATVRKKERLPALEEAASRAHTRYKEATKARDQQHKLLEFKNELAWSVPAAIEKDINEEEKGYEVARQRMVAIEEALQAAEMSYQETQAEVDRYESMTLNEDSQLNYLRSEKEKINEILKDHKLRLQNNRKEEADLNQYLNEIQSSIQDFENQKKEEFERLKIDYSAQHAETRKQMEELHEQIQVHNQIDTESDEKINEGREQIGELQNKYAEIKRQKATCEANIQQSQQELMQINASLKDRKAAFGNKMPAILQEIDNQTWIEKPIGPLGRYVKLTDNRWSKVLESVLGGTLNAFACTNLQDRRKLLGILKRNGASSGVIQMGEKSFDFSAGEPSSEFVTIDRVLKFDREEVRCILVNQNRSESSILVRDRQDADQIMRTHPHNVTSCYVLNGLFQVGGGVGSATITLQQYKGAPRLTTDTSEAKKLAEESMTEARKQYQELQKEELTVSKEIEGIRKNADRYKSDKDRAYREKRNCEYQINQLRETLQSDQPVNIAAIDAAIEEQKEEITKVQQQYAAIATKQHELQQYIQPHLEHNNDIKQQLADYDKTRLSIEANLKDAHDHNNQAMTTLNHRRKQKQQESVKVDAYEQHISKIRSDLEIALEQASEICSTRIMTTRSVNEIQRDIQGIEVALRARQERNGSSIEAVTAEYHKALDAVESAQRDINDMNIFIRELKKALDLRTQKWLQFRKHIAMRAKYQFMFHLSSRGYYGTIHFNHGERRLDLMVQTDDQLATQGKRDKDPRSLSGGEKSFSTICLLLSLWEAIGCPIRCLDEFDVFMDAVNRKISMKMMIDTAKSSTGIQYVLITPQDMSSITLGKEVKVHRMKDPERSTAS</sequence>
<evidence type="ECO:0000313" key="16">
    <source>
        <dbReference type="Proteomes" id="UP000310685"/>
    </source>
</evidence>
<evidence type="ECO:0000256" key="1">
    <source>
        <dbReference type="ARBA" id="ARBA00004123"/>
    </source>
</evidence>
<comment type="similarity">
    <text evidence="3">Belongs to the SMC family. SMC6 subfamily.</text>
</comment>
<keyword evidence="4" id="KW-0158">Chromosome</keyword>
<evidence type="ECO:0000256" key="9">
    <source>
        <dbReference type="ARBA" id="ARBA00023172"/>
    </source>
</evidence>
<evidence type="ECO:0000256" key="11">
    <source>
        <dbReference type="ARBA" id="ARBA00023242"/>
    </source>
</evidence>
<keyword evidence="15" id="KW-0378">Hydrolase</keyword>
<feature type="region of interest" description="Disordered" evidence="13">
    <location>
        <begin position="1"/>
        <end position="37"/>
    </location>
</feature>
<dbReference type="PANTHER" id="PTHR19306:SF6">
    <property type="entry name" value="STRUCTURAL MAINTENANCE OF CHROMOSOMES PROTEIN 6"/>
    <property type="match status" value="1"/>
</dbReference>
<proteinExistence type="inferred from homology"/>
<evidence type="ECO:0000256" key="13">
    <source>
        <dbReference type="SAM" id="MobiDB-lite"/>
    </source>
</evidence>
<dbReference type="InterPro" id="IPR036277">
    <property type="entry name" value="SMC_hinge_sf"/>
</dbReference>
<feature type="compositionally biased region" description="Basic and acidic residues" evidence="13">
    <location>
        <begin position="16"/>
        <end position="27"/>
    </location>
</feature>
<feature type="domain" description="RecF/RecN/SMC N-terminal" evidence="14">
    <location>
        <begin position="94"/>
        <end position="1083"/>
    </location>
</feature>
<dbReference type="InterPro" id="IPR003395">
    <property type="entry name" value="RecF/RecN/SMC_N"/>
</dbReference>
<dbReference type="InterPro" id="IPR027417">
    <property type="entry name" value="P-loop_NTPase"/>
</dbReference>
<dbReference type="GO" id="GO:0005634">
    <property type="term" value="C:nucleus"/>
    <property type="evidence" value="ECO:0007669"/>
    <property type="project" value="UniProtKB-SubCell"/>
</dbReference>
<dbReference type="GO" id="GO:0016787">
    <property type="term" value="F:hydrolase activity"/>
    <property type="evidence" value="ECO:0007669"/>
    <property type="project" value="UniProtKB-KW"/>
</dbReference>
<dbReference type="GO" id="GO:0003697">
    <property type="term" value="F:single-stranded DNA binding"/>
    <property type="evidence" value="ECO:0007669"/>
    <property type="project" value="TreeGrafter"/>
</dbReference>
<keyword evidence="6" id="KW-0227">DNA damage</keyword>
<evidence type="ECO:0000259" key="14">
    <source>
        <dbReference type="Pfam" id="PF02463"/>
    </source>
</evidence>
<evidence type="ECO:0000256" key="3">
    <source>
        <dbReference type="ARBA" id="ARBA00006793"/>
    </source>
</evidence>
<accession>A0A4T0M5D9</accession>
<keyword evidence="10" id="KW-0234">DNA repair</keyword>
<evidence type="ECO:0000256" key="5">
    <source>
        <dbReference type="ARBA" id="ARBA00022741"/>
    </source>
</evidence>
<feature type="compositionally biased region" description="Acidic residues" evidence="13">
    <location>
        <begin position="28"/>
        <end position="37"/>
    </location>
</feature>
<comment type="caution">
    <text evidence="15">The sequence shown here is derived from an EMBL/GenBank/DDBJ whole genome shotgun (WGS) entry which is preliminary data.</text>
</comment>